<comment type="caution">
    <text evidence="1">The sequence shown here is derived from an EMBL/GenBank/DDBJ whole genome shotgun (WGS) entry which is preliminary data.</text>
</comment>
<protein>
    <submittedName>
        <fullName evidence="1">Uncharacterized protein</fullName>
    </submittedName>
</protein>
<dbReference type="Proteomes" id="UP000828390">
    <property type="component" value="Unassembled WGS sequence"/>
</dbReference>
<evidence type="ECO:0000313" key="2">
    <source>
        <dbReference type="Proteomes" id="UP000828390"/>
    </source>
</evidence>
<gene>
    <name evidence="1" type="ORF">DPMN_191384</name>
</gene>
<evidence type="ECO:0000313" key="1">
    <source>
        <dbReference type="EMBL" id="KAH3691969.1"/>
    </source>
</evidence>
<reference evidence="1" key="1">
    <citation type="journal article" date="2019" name="bioRxiv">
        <title>The Genome of the Zebra Mussel, Dreissena polymorpha: A Resource for Invasive Species Research.</title>
        <authorList>
            <person name="McCartney M.A."/>
            <person name="Auch B."/>
            <person name="Kono T."/>
            <person name="Mallez S."/>
            <person name="Zhang Y."/>
            <person name="Obille A."/>
            <person name="Becker A."/>
            <person name="Abrahante J.E."/>
            <person name="Garbe J."/>
            <person name="Badalamenti J.P."/>
            <person name="Herman A."/>
            <person name="Mangelson H."/>
            <person name="Liachko I."/>
            <person name="Sullivan S."/>
            <person name="Sone E.D."/>
            <person name="Koren S."/>
            <person name="Silverstein K.A.T."/>
            <person name="Beckman K.B."/>
            <person name="Gohl D.M."/>
        </authorList>
    </citation>
    <scope>NUCLEOTIDE SEQUENCE</scope>
    <source>
        <strain evidence="1">Duluth1</strain>
        <tissue evidence="1">Whole animal</tissue>
    </source>
</reference>
<name>A0A9D4BE67_DREPO</name>
<dbReference type="AlphaFoldDB" id="A0A9D4BE67"/>
<reference evidence="1" key="2">
    <citation type="submission" date="2020-11" db="EMBL/GenBank/DDBJ databases">
        <authorList>
            <person name="McCartney M.A."/>
            <person name="Auch B."/>
            <person name="Kono T."/>
            <person name="Mallez S."/>
            <person name="Becker A."/>
            <person name="Gohl D.M."/>
            <person name="Silverstein K.A.T."/>
            <person name="Koren S."/>
            <person name="Bechman K.B."/>
            <person name="Herman A."/>
            <person name="Abrahante J.E."/>
            <person name="Garbe J."/>
        </authorList>
    </citation>
    <scope>NUCLEOTIDE SEQUENCE</scope>
    <source>
        <strain evidence="1">Duluth1</strain>
        <tissue evidence="1">Whole animal</tissue>
    </source>
</reference>
<dbReference type="EMBL" id="JAIWYP010000027">
    <property type="protein sequence ID" value="KAH3691969.1"/>
    <property type="molecule type" value="Genomic_DNA"/>
</dbReference>
<proteinExistence type="predicted"/>
<accession>A0A9D4BE67</accession>
<sequence>MDVSFSDDKHKTASMLLQKLPYWDNNSCIELAIQSDKSECIAHPVCQKAFDSFWDMRLQGKKSSVLV</sequence>
<keyword evidence="2" id="KW-1185">Reference proteome</keyword>
<organism evidence="1 2">
    <name type="scientific">Dreissena polymorpha</name>
    <name type="common">Zebra mussel</name>
    <name type="synonym">Mytilus polymorpha</name>
    <dbReference type="NCBI Taxonomy" id="45954"/>
    <lineage>
        <taxon>Eukaryota</taxon>
        <taxon>Metazoa</taxon>
        <taxon>Spiralia</taxon>
        <taxon>Lophotrochozoa</taxon>
        <taxon>Mollusca</taxon>
        <taxon>Bivalvia</taxon>
        <taxon>Autobranchia</taxon>
        <taxon>Heteroconchia</taxon>
        <taxon>Euheterodonta</taxon>
        <taxon>Imparidentia</taxon>
        <taxon>Neoheterodontei</taxon>
        <taxon>Myida</taxon>
        <taxon>Dreissenoidea</taxon>
        <taxon>Dreissenidae</taxon>
        <taxon>Dreissena</taxon>
    </lineage>
</organism>